<evidence type="ECO:0000256" key="1">
    <source>
        <dbReference type="SAM" id="Phobius"/>
    </source>
</evidence>
<keyword evidence="1" id="KW-1133">Transmembrane helix</keyword>
<dbReference type="RefSeq" id="WP_149286368.1">
    <property type="nucleotide sequence ID" value="NZ_CP038437.2"/>
</dbReference>
<dbReference type="KEGG" id="hbh:E4T21_18095"/>
<evidence type="ECO:0000313" key="3">
    <source>
        <dbReference type="Proteomes" id="UP000324285"/>
    </source>
</evidence>
<organism evidence="2 3">
    <name type="scientific">Halomonas binhaiensis</name>
    <dbReference type="NCBI Taxonomy" id="2562282"/>
    <lineage>
        <taxon>Bacteria</taxon>
        <taxon>Pseudomonadati</taxon>
        <taxon>Pseudomonadota</taxon>
        <taxon>Gammaproteobacteria</taxon>
        <taxon>Oceanospirillales</taxon>
        <taxon>Halomonadaceae</taxon>
        <taxon>Halomonas</taxon>
    </lineage>
</organism>
<keyword evidence="1" id="KW-0472">Membrane</keyword>
<proteinExistence type="predicted"/>
<evidence type="ECO:0000313" key="2">
    <source>
        <dbReference type="EMBL" id="QEM83246.1"/>
    </source>
</evidence>
<dbReference type="EMBL" id="CP038437">
    <property type="protein sequence ID" value="QEM83246.1"/>
    <property type="molecule type" value="Genomic_DNA"/>
</dbReference>
<accession>A0A5C1NIU1</accession>
<dbReference type="InterPro" id="IPR012340">
    <property type="entry name" value="NA-bd_OB-fold"/>
</dbReference>
<dbReference type="Gene3D" id="2.40.50.140">
    <property type="entry name" value="Nucleic acid-binding proteins"/>
    <property type="match status" value="1"/>
</dbReference>
<sequence>MDLLNPALLWLLLALAILVIELLTGSYVLLAISLAAGLTAAAAWLGLSLASQLIVMALGCGILVPLAIRRLRKRQSKSTFGVAGTGSNTGQRFVVTQRDYDGAACIKLDGDFYRAVLETSEEPELTPGDPVMLVRFDGTQAIVKRSH</sequence>
<reference evidence="2" key="1">
    <citation type="submission" date="2021-02" db="EMBL/GenBank/DDBJ databases">
        <title>Strain Y2R2, a novel species of the genus Halomonas.</title>
        <authorList>
            <person name="Huang H."/>
        </authorList>
    </citation>
    <scope>NUCLEOTIDE SEQUENCE</scope>
    <source>
        <strain evidence="2">Y2R2</strain>
    </source>
</reference>
<dbReference type="Proteomes" id="UP000324285">
    <property type="component" value="Chromosome"/>
</dbReference>
<dbReference type="AlphaFoldDB" id="A0A5C1NIU1"/>
<name>A0A5C1NIU1_9GAMM</name>
<feature type="transmembrane region" description="Helical" evidence="1">
    <location>
        <begin position="42"/>
        <end position="68"/>
    </location>
</feature>
<gene>
    <name evidence="2" type="ORF">E4T21_18095</name>
</gene>
<keyword evidence="3" id="KW-1185">Reference proteome</keyword>
<keyword evidence="1" id="KW-0812">Transmembrane</keyword>
<protein>
    <submittedName>
        <fullName evidence="2">Nodulation efficiency, NfeD-like protein</fullName>
    </submittedName>
</protein>
<dbReference type="OrthoDB" id="6168903at2"/>
<feature type="transmembrane region" description="Helical" evidence="1">
    <location>
        <begin position="7"/>
        <end position="36"/>
    </location>
</feature>